<comment type="caution">
    <text evidence="2">The sequence shown here is derived from an EMBL/GenBank/DDBJ whole genome shotgun (WGS) entry which is preliminary data.</text>
</comment>
<evidence type="ECO:0000313" key="3">
    <source>
        <dbReference type="Proteomes" id="UP001310594"/>
    </source>
</evidence>
<feature type="coiled-coil region" evidence="1">
    <location>
        <begin position="127"/>
        <end position="157"/>
    </location>
</feature>
<dbReference type="AlphaFoldDB" id="A0AAN7W734"/>
<reference evidence="2" key="1">
    <citation type="submission" date="2023-08" db="EMBL/GenBank/DDBJ databases">
        <title>Black Yeasts Isolated from many extreme environments.</title>
        <authorList>
            <person name="Coleine C."/>
            <person name="Stajich J.E."/>
            <person name="Selbmann L."/>
        </authorList>
    </citation>
    <scope>NUCLEOTIDE SEQUENCE</scope>
    <source>
        <strain evidence="2">CCFEE 5810</strain>
    </source>
</reference>
<organism evidence="2 3">
    <name type="scientific">Elasticomyces elasticus</name>
    <dbReference type="NCBI Taxonomy" id="574655"/>
    <lineage>
        <taxon>Eukaryota</taxon>
        <taxon>Fungi</taxon>
        <taxon>Dikarya</taxon>
        <taxon>Ascomycota</taxon>
        <taxon>Pezizomycotina</taxon>
        <taxon>Dothideomycetes</taxon>
        <taxon>Dothideomycetidae</taxon>
        <taxon>Mycosphaerellales</taxon>
        <taxon>Teratosphaeriaceae</taxon>
        <taxon>Elasticomyces</taxon>
    </lineage>
</organism>
<sequence>MPPPTPPETTTTTSSTASDLTCITCGNNTGLERIDGTKLNRLAETLIKHLSSDVHGNWTVKGNRTTVGKDPRLGQLVEVTSLRTELGEFKAVFERYIALHAPRELVESDKPLTMNKNMRALVDKMVEEKLDEETSALTNRVEVLEEAERARKKVEDKSKINGKAQKVVDLPPTARVVKYDDSALKAGLQKVSDRIDDVVRVQDESATKVSVIKDVVDVLEPAVRALEIKGEPSTTPMSIRTLGTPVGVDTTPETQRLPFGIRPPYIFYSRAWNPSMPVSSKSLGNIRERVMHDSTNPHMVVAHNGDGYYVNTTKHFLNGGRLMGDYIWSTRGSLAWLEHDDAVRRPDSEVYLWSCYNNLGVKLYDEVTRKWTAERNLVPDLRLS</sequence>
<proteinExistence type="predicted"/>
<keyword evidence="1" id="KW-0175">Coiled coil</keyword>
<gene>
    <name evidence="2" type="ORF">LTR97_006870</name>
</gene>
<dbReference type="Proteomes" id="UP001310594">
    <property type="component" value="Unassembled WGS sequence"/>
</dbReference>
<name>A0AAN7W734_9PEZI</name>
<accession>A0AAN7W734</accession>
<evidence type="ECO:0000313" key="2">
    <source>
        <dbReference type="EMBL" id="KAK5697911.1"/>
    </source>
</evidence>
<evidence type="ECO:0000256" key="1">
    <source>
        <dbReference type="SAM" id="Coils"/>
    </source>
</evidence>
<dbReference type="EMBL" id="JAVRQU010000010">
    <property type="protein sequence ID" value="KAK5697911.1"/>
    <property type="molecule type" value="Genomic_DNA"/>
</dbReference>
<protein>
    <submittedName>
        <fullName evidence="2">Uncharacterized protein</fullName>
    </submittedName>
</protein>